<protein>
    <submittedName>
        <fullName evidence="3">Tetratricopeptide (TPR) repeat protein</fullName>
    </submittedName>
</protein>
<dbReference type="Gene3D" id="1.25.40.10">
    <property type="entry name" value="Tetratricopeptide repeat domain"/>
    <property type="match status" value="1"/>
</dbReference>
<gene>
    <name evidence="3" type="ORF">FHR20_003361</name>
</gene>
<sequence length="373" mass="39466">MNQTATAQSRHDRLAALLAEDPDNVALIADAAEAAFAEERFDAAEELLDRHARLQPLTPQAQHLAGLVAMRRLDWARAADLYAALLAGGADAPPVRFNLAWSLAMAKRFDEALAALDIATSTALPQAAQLEVQLLHQLGQFDRAGERARTLIALHPEHRGLNAIVSTLAVDIEDTDLAARTARMAGDHPDALTTLGTLALGEDDPAAAAELFEAALARAPGAPRAWIGLGLTRMLGGDQGEAARDLDKGAEMFGTHLGSWIAAGWAHVLAGDRAAGRVRFEKALALDDNFGEAQGSIAVIELLEGHIEEARRRTAIAQRLDRESFSAALASMLLAAGDGNSERAAKIFETALHTPIGDDGKTLAHALAKLGAR</sequence>
<dbReference type="EMBL" id="JAASQV010000003">
    <property type="protein sequence ID" value="NIJ66388.1"/>
    <property type="molecule type" value="Genomic_DNA"/>
</dbReference>
<dbReference type="InterPro" id="IPR051012">
    <property type="entry name" value="CellSynth/LPSAsmb/PSIAsmb"/>
</dbReference>
<name>A0A7X5ZXC2_9SPHN</name>
<dbReference type="InterPro" id="IPR019734">
    <property type="entry name" value="TPR_rpt"/>
</dbReference>
<evidence type="ECO:0000256" key="2">
    <source>
        <dbReference type="ARBA" id="ARBA00022803"/>
    </source>
</evidence>
<dbReference type="Pfam" id="PF14559">
    <property type="entry name" value="TPR_19"/>
    <property type="match status" value="1"/>
</dbReference>
<dbReference type="SUPFAM" id="SSF48452">
    <property type="entry name" value="TPR-like"/>
    <property type="match status" value="1"/>
</dbReference>
<keyword evidence="4" id="KW-1185">Reference proteome</keyword>
<proteinExistence type="predicted"/>
<dbReference type="PANTHER" id="PTHR45586">
    <property type="entry name" value="TPR REPEAT-CONTAINING PROTEIN PA4667"/>
    <property type="match status" value="1"/>
</dbReference>
<dbReference type="RefSeq" id="WP_167300733.1">
    <property type="nucleotide sequence ID" value="NZ_JAASQV010000003.1"/>
</dbReference>
<reference evidence="3 4" key="1">
    <citation type="submission" date="2020-03" db="EMBL/GenBank/DDBJ databases">
        <title>Genomic Encyclopedia of Type Strains, Phase IV (KMG-IV): sequencing the most valuable type-strain genomes for metagenomic binning, comparative biology and taxonomic classification.</title>
        <authorList>
            <person name="Goeker M."/>
        </authorList>
    </citation>
    <scope>NUCLEOTIDE SEQUENCE [LARGE SCALE GENOMIC DNA]</scope>
    <source>
        <strain evidence="3 4">DSM 4733</strain>
    </source>
</reference>
<dbReference type="Pfam" id="PF13432">
    <property type="entry name" value="TPR_16"/>
    <property type="match status" value="2"/>
</dbReference>
<organism evidence="3 4">
    <name type="scientific">Sphingomonas leidyi</name>
    <dbReference type="NCBI Taxonomy" id="68569"/>
    <lineage>
        <taxon>Bacteria</taxon>
        <taxon>Pseudomonadati</taxon>
        <taxon>Pseudomonadota</taxon>
        <taxon>Alphaproteobacteria</taxon>
        <taxon>Sphingomonadales</taxon>
        <taxon>Sphingomonadaceae</taxon>
        <taxon>Sphingomonas</taxon>
    </lineage>
</organism>
<accession>A0A7X5ZXC2</accession>
<evidence type="ECO:0000256" key="1">
    <source>
        <dbReference type="ARBA" id="ARBA00022737"/>
    </source>
</evidence>
<dbReference type="AlphaFoldDB" id="A0A7X5ZXC2"/>
<evidence type="ECO:0000313" key="3">
    <source>
        <dbReference type="EMBL" id="NIJ66388.1"/>
    </source>
</evidence>
<dbReference type="InterPro" id="IPR011990">
    <property type="entry name" value="TPR-like_helical_dom_sf"/>
</dbReference>
<dbReference type="SMART" id="SM00028">
    <property type="entry name" value="TPR"/>
    <property type="match status" value="6"/>
</dbReference>
<dbReference type="PANTHER" id="PTHR45586:SF1">
    <property type="entry name" value="LIPOPOLYSACCHARIDE ASSEMBLY PROTEIN B"/>
    <property type="match status" value="1"/>
</dbReference>
<keyword evidence="1" id="KW-0677">Repeat</keyword>
<dbReference type="Proteomes" id="UP000564677">
    <property type="component" value="Unassembled WGS sequence"/>
</dbReference>
<comment type="caution">
    <text evidence="3">The sequence shown here is derived from an EMBL/GenBank/DDBJ whole genome shotgun (WGS) entry which is preliminary data.</text>
</comment>
<keyword evidence="2" id="KW-0802">TPR repeat</keyword>
<evidence type="ECO:0000313" key="4">
    <source>
        <dbReference type="Proteomes" id="UP000564677"/>
    </source>
</evidence>